<dbReference type="Proteomes" id="UP000783686">
    <property type="component" value="Unassembled WGS sequence"/>
</dbReference>
<feature type="compositionally biased region" description="Polar residues" evidence="1">
    <location>
        <begin position="34"/>
        <end position="44"/>
    </location>
</feature>
<accession>A0A811JRD4</accession>
<sequence>MLSKTSHKSKNETGTPAASGTRGSLSFLHKLNPHNKTSPTLPENSFAVQVEQIDKNTPVDSLKLTPELKPTAIADVQTPADEVWFEPHTDPNRTHLRPGSIISEGPSPLERRANEREAVQIALEKHLEDFRGGRMRALNDVQVNKMQAMHESQLKLTALRQALTEIDDPLQDLDMDEQYAEIGKCLDELHQQIVSFGEVNSGED</sequence>
<dbReference type="OrthoDB" id="5816619at2759"/>
<gene>
    <name evidence="2" type="ORF">BOKJ2_LOCUS555</name>
</gene>
<evidence type="ECO:0000313" key="2">
    <source>
        <dbReference type="EMBL" id="CAD5205871.1"/>
    </source>
</evidence>
<feature type="region of interest" description="Disordered" evidence="1">
    <location>
        <begin position="1"/>
        <end position="44"/>
    </location>
</feature>
<comment type="caution">
    <text evidence="2">The sequence shown here is derived from an EMBL/GenBank/DDBJ whole genome shotgun (WGS) entry which is preliminary data.</text>
</comment>
<name>A0A811JRD4_9BILA</name>
<reference evidence="2" key="1">
    <citation type="submission" date="2020-09" db="EMBL/GenBank/DDBJ databases">
        <authorList>
            <person name="Kikuchi T."/>
        </authorList>
    </citation>
    <scope>NUCLEOTIDE SEQUENCE</scope>
    <source>
        <strain evidence="2">SH1</strain>
    </source>
</reference>
<dbReference type="Proteomes" id="UP000614601">
    <property type="component" value="Unassembled WGS sequence"/>
</dbReference>
<dbReference type="AlphaFoldDB" id="A0A811JRD4"/>
<feature type="compositionally biased region" description="Polar residues" evidence="1">
    <location>
        <begin position="12"/>
        <end position="24"/>
    </location>
</feature>
<evidence type="ECO:0000256" key="1">
    <source>
        <dbReference type="SAM" id="MobiDB-lite"/>
    </source>
</evidence>
<evidence type="ECO:0000313" key="3">
    <source>
        <dbReference type="Proteomes" id="UP000614601"/>
    </source>
</evidence>
<organism evidence="2 3">
    <name type="scientific">Bursaphelenchus okinawaensis</name>
    <dbReference type="NCBI Taxonomy" id="465554"/>
    <lineage>
        <taxon>Eukaryota</taxon>
        <taxon>Metazoa</taxon>
        <taxon>Ecdysozoa</taxon>
        <taxon>Nematoda</taxon>
        <taxon>Chromadorea</taxon>
        <taxon>Rhabditida</taxon>
        <taxon>Tylenchina</taxon>
        <taxon>Tylenchomorpha</taxon>
        <taxon>Aphelenchoidea</taxon>
        <taxon>Aphelenchoididae</taxon>
        <taxon>Bursaphelenchus</taxon>
    </lineage>
</organism>
<dbReference type="EMBL" id="CAJFDH010000001">
    <property type="protein sequence ID" value="CAD5205871.1"/>
    <property type="molecule type" value="Genomic_DNA"/>
</dbReference>
<keyword evidence="3" id="KW-1185">Reference proteome</keyword>
<proteinExistence type="predicted"/>
<protein>
    <submittedName>
        <fullName evidence="2">Uncharacterized protein</fullName>
    </submittedName>
</protein>
<dbReference type="EMBL" id="CAJFCW020000001">
    <property type="protein sequence ID" value="CAG9079623.1"/>
    <property type="molecule type" value="Genomic_DNA"/>
</dbReference>